<sequence>MKRKFKKFSSRKVHSIACEPSTSTSDAASSSLRSVESIPEAGECGSSRIQSKHSEEDDLTSIDKRVERRDPADGFRLYTPAITSDGDGFLLVIITPTQEQFLRNHANRGIVIDCISGVSQHNLSLATIVIADRYDCGLPAAFLLSKRVTQSEVALLFEEVRKVAPCFNPRFFMSDSDPAFFNVFKSVFPDSATEMSLCSWPVLQSMKRDLLTKLRNMSLLEETMQHLRKTFKANTTAKFVECYGLTISFLTKNNEVEMVEYLRSNWDNRIAQWTPLVRPKINTWLFCERWLQRLKAVMVGSKRDIRLDVLVDILIDAVAKTWEHFSLTTKTKLLTSGHRLKQQHSNHSKADQAYRQGRVRRIEAKDGEWVVMTKNGVFTVTFLGCDCPEQSYHCQEDNCGACPYAYICDCIEEKGSAEVSCVHVHLACSRDRLAATSTDSNDKGLDPVPREPSNRNVCDTADGPVSSSDENGLQNEAKEPVQQCSTEFNTNIQRLGARPTPREIPVSRLPYVRCPAATRRICVIPRDPAPSRAHTIVMNTQWLIVSTKQHDYSVILVSEVSSGRISCGSLIKTTDGREVTIIFIGSSREQCEQYCRKLTGSAEVKWEDVADGSGPSTSHQESQGSGQPPEGLDRMAVHPVDAVKSDESRATQNGTGCKESPKRCIRVPRSMVLELARTLNGLEDEIRSRFDHLEDLMEETCGRITAIENALKMEETAPNTSSRNYASSNQSEAPSFDSSRPESSLERDYSVCDEASGKEDDIVFVEEVDGELVELIPCDEDEVVCLEDQLLFDFHGGIQSAHNIWTNDDADVFCRKPCYPLTMSERAEIVRLSGGRNFKEIAAEFNRQHQDRRPISARCVSRLLSKVKETGSILDRPRSGRPRRSTTEDNAALIIERFRRCPTMSIRRMAKETGISRGSIHRILIEHNARYGVSSGTP</sequence>
<dbReference type="GO" id="GO:0005634">
    <property type="term" value="C:nucleus"/>
    <property type="evidence" value="ECO:0007669"/>
    <property type="project" value="UniProtKB-SubCell"/>
</dbReference>
<name>A0A016WGD4_9BILA</name>
<dbReference type="OrthoDB" id="8117402at2759"/>
<dbReference type="EMBL" id="JARK01000288">
    <property type="protein sequence ID" value="EYC38889.1"/>
    <property type="molecule type" value="Genomic_DNA"/>
</dbReference>
<evidence type="ECO:0000256" key="2">
    <source>
        <dbReference type="SAM" id="MobiDB-lite"/>
    </source>
</evidence>
<dbReference type="Proteomes" id="UP000024635">
    <property type="component" value="Unassembled WGS sequence"/>
</dbReference>
<gene>
    <name evidence="3" type="primary">Acey_s0688.g1545</name>
    <name evidence="3" type="ORF">Y032_0688g1545</name>
</gene>
<feature type="compositionally biased region" description="Basic and acidic residues" evidence="2">
    <location>
        <begin position="440"/>
        <end position="453"/>
    </location>
</feature>
<evidence type="ECO:0000256" key="1">
    <source>
        <dbReference type="ARBA" id="ARBA00004123"/>
    </source>
</evidence>
<feature type="compositionally biased region" description="Low complexity" evidence="2">
    <location>
        <begin position="21"/>
        <end position="37"/>
    </location>
</feature>
<feature type="compositionally biased region" description="Polar residues" evidence="2">
    <location>
        <begin position="614"/>
        <end position="626"/>
    </location>
</feature>
<reference evidence="4" key="1">
    <citation type="journal article" date="2015" name="Nat. Genet.">
        <title>The genome and transcriptome of the zoonotic hookworm Ancylostoma ceylanicum identify infection-specific gene families.</title>
        <authorList>
            <person name="Schwarz E.M."/>
            <person name="Hu Y."/>
            <person name="Antoshechkin I."/>
            <person name="Miller M.M."/>
            <person name="Sternberg P.W."/>
            <person name="Aroian R.V."/>
        </authorList>
    </citation>
    <scope>NUCLEOTIDE SEQUENCE</scope>
    <source>
        <strain evidence="4">HY135</strain>
    </source>
</reference>
<evidence type="ECO:0000313" key="4">
    <source>
        <dbReference type="Proteomes" id="UP000024635"/>
    </source>
</evidence>
<accession>A0A016WGD4</accession>
<feature type="region of interest" description="Disordered" evidence="2">
    <location>
        <begin position="716"/>
        <end position="749"/>
    </location>
</feature>
<evidence type="ECO:0000313" key="3">
    <source>
        <dbReference type="EMBL" id="EYC38889.1"/>
    </source>
</evidence>
<dbReference type="SUPFAM" id="SSF46689">
    <property type="entry name" value="Homeodomain-like"/>
    <property type="match status" value="1"/>
</dbReference>
<organism evidence="3 4">
    <name type="scientific">Ancylostoma ceylanicum</name>
    <dbReference type="NCBI Taxonomy" id="53326"/>
    <lineage>
        <taxon>Eukaryota</taxon>
        <taxon>Metazoa</taxon>
        <taxon>Ecdysozoa</taxon>
        <taxon>Nematoda</taxon>
        <taxon>Chromadorea</taxon>
        <taxon>Rhabditida</taxon>
        <taxon>Rhabditina</taxon>
        <taxon>Rhabditomorpha</taxon>
        <taxon>Strongyloidea</taxon>
        <taxon>Ancylostomatidae</taxon>
        <taxon>Ancylostomatinae</taxon>
        <taxon>Ancylostoma</taxon>
    </lineage>
</organism>
<comment type="subcellular location">
    <subcellularLocation>
        <location evidence="1">Nucleus</location>
    </subcellularLocation>
</comment>
<feature type="compositionally biased region" description="Basic and acidic residues" evidence="2">
    <location>
        <begin position="739"/>
        <end position="749"/>
    </location>
</feature>
<feature type="compositionally biased region" description="Polar residues" evidence="2">
    <location>
        <begin position="717"/>
        <end position="738"/>
    </location>
</feature>
<comment type="caution">
    <text evidence="3">The sequence shown here is derived from an EMBL/GenBank/DDBJ whole genome shotgun (WGS) entry which is preliminary data.</text>
</comment>
<protein>
    <submittedName>
        <fullName evidence="3">Uncharacterized protein</fullName>
    </submittedName>
</protein>
<dbReference type="PANTHER" id="PTHR33977:SF1">
    <property type="entry name" value="ZINC ION BINDING PROTEIN"/>
    <property type="match status" value="1"/>
</dbReference>
<feature type="region of interest" description="Disordered" evidence="2">
    <location>
        <begin position="1"/>
        <end position="60"/>
    </location>
</feature>
<proteinExistence type="predicted"/>
<feature type="region of interest" description="Disordered" evidence="2">
    <location>
        <begin position="436"/>
        <end position="481"/>
    </location>
</feature>
<dbReference type="PANTHER" id="PTHR33977">
    <property type="entry name" value="ZINC ION BINDING PROTEIN"/>
    <property type="match status" value="1"/>
</dbReference>
<dbReference type="AlphaFoldDB" id="A0A016WGD4"/>
<feature type="region of interest" description="Disordered" evidence="2">
    <location>
        <begin position="606"/>
        <end position="633"/>
    </location>
</feature>
<feature type="region of interest" description="Disordered" evidence="2">
    <location>
        <begin position="642"/>
        <end position="661"/>
    </location>
</feature>
<dbReference type="InterPro" id="IPR009057">
    <property type="entry name" value="Homeodomain-like_sf"/>
</dbReference>
<feature type="compositionally biased region" description="Basic residues" evidence="2">
    <location>
        <begin position="1"/>
        <end position="14"/>
    </location>
</feature>
<dbReference type="STRING" id="53326.A0A016WGD4"/>
<feature type="compositionally biased region" description="Polar residues" evidence="2">
    <location>
        <begin position="465"/>
        <end position="474"/>
    </location>
</feature>
<keyword evidence="4" id="KW-1185">Reference proteome</keyword>